<dbReference type="InterPro" id="IPR048874">
    <property type="entry name" value="Ribosomal_bL31m_N"/>
</dbReference>
<proteinExistence type="predicted"/>
<feature type="domain" description="Ribosomal protein bL31m N-terminal" evidence="2">
    <location>
        <begin position="36"/>
        <end position="73"/>
    </location>
</feature>
<name>A0A139AC41_GONPJ</name>
<evidence type="ECO:0000259" key="2">
    <source>
        <dbReference type="Pfam" id="PF21492"/>
    </source>
</evidence>
<dbReference type="GO" id="GO:0003735">
    <property type="term" value="F:structural constituent of ribosome"/>
    <property type="evidence" value="ECO:0007669"/>
    <property type="project" value="InterPro"/>
</dbReference>
<dbReference type="OrthoDB" id="5587740at2759"/>
<accession>A0A139AC41</accession>
<gene>
    <name evidence="3" type="ORF">M427DRAFT_155933</name>
</gene>
<evidence type="ECO:0000256" key="1">
    <source>
        <dbReference type="SAM" id="MobiDB-lite"/>
    </source>
</evidence>
<dbReference type="PANTHER" id="PTHR28174">
    <property type="entry name" value="54S RIBOSOMAL PROTEIN L36, MITOCHONDRIAL"/>
    <property type="match status" value="1"/>
</dbReference>
<dbReference type="GO" id="GO:0005762">
    <property type="term" value="C:mitochondrial large ribosomal subunit"/>
    <property type="evidence" value="ECO:0007669"/>
    <property type="project" value="InterPro"/>
</dbReference>
<reference evidence="3 4" key="1">
    <citation type="journal article" date="2015" name="Genome Biol. Evol.">
        <title>Phylogenomic analyses indicate that early fungi evolved digesting cell walls of algal ancestors of land plants.</title>
        <authorList>
            <person name="Chang Y."/>
            <person name="Wang S."/>
            <person name="Sekimoto S."/>
            <person name="Aerts A.L."/>
            <person name="Choi C."/>
            <person name="Clum A."/>
            <person name="LaButti K.M."/>
            <person name="Lindquist E.A."/>
            <person name="Yee Ngan C."/>
            <person name="Ohm R.A."/>
            <person name="Salamov A.A."/>
            <person name="Grigoriev I.V."/>
            <person name="Spatafora J.W."/>
            <person name="Berbee M.L."/>
        </authorList>
    </citation>
    <scope>NUCLEOTIDE SEQUENCE [LARGE SCALE GENOMIC DNA]</scope>
    <source>
        <strain evidence="3 4">JEL478</strain>
    </source>
</reference>
<dbReference type="Pfam" id="PF21492">
    <property type="entry name" value="bL31_N"/>
    <property type="match status" value="1"/>
</dbReference>
<dbReference type="GO" id="GO:0032543">
    <property type="term" value="P:mitochondrial translation"/>
    <property type="evidence" value="ECO:0007669"/>
    <property type="project" value="InterPro"/>
</dbReference>
<protein>
    <recommendedName>
        <fullName evidence="2">Ribosomal protein bL31m N-terminal domain-containing protein</fullName>
    </recommendedName>
</protein>
<feature type="region of interest" description="Disordered" evidence="1">
    <location>
        <begin position="113"/>
        <end position="139"/>
    </location>
</feature>
<dbReference type="AlphaFoldDB" id="A0A139AC41"/>
<dbReference type="Gene3D" id="6.20.130.10">
    <property type="match status" value="1"/>
</dbReference>
<dbReference type="OMA" id="YDLEFME"/>
<evidence type="ECO:0000313" key="3">
    <source>
        <dbReference type="EMBL" id="KXS14366.1"/>
    </source>
</evidence>
<dbReference type="InterPro" id="IPR034600">
    <property type="entry name" value="Ribosomal_bL31m"/>
</dbReference>
<dbReference type="STRING" id="1344416.A0A139AC41"/>
<dbReference type="Proteomes" id="UP000070544">
    <property type="component" value="Unassembled WGS sequence"/>
</dbReference>
<dbReference type="EMBL" id="KQ965769">
    <property type="protein sequence ID" value="KXS14366.1"/>
    <property type="molecule type" value="Genomic_DNA"/>
</dbReference>
<dbReference type="PANTHER" id="PTHR28174:SF1">
    <property type="entry name" value="LARGE RIBOSOMAL SUBUNIT PROTEIN BL31M"/>
    <property type="match status" value="1"/>
</dbReference>
<organism evidence="3 4">
    <name type="scientific">Gonapodya prolifera (strain JEL478)</name>
    <name type="common">Monoblepharis prolifera</name>
    <dbReference type="NCBI Taxonomy" id="1344416"/>
    <lineage>
        <taxon>Eukaryota</taxon>
        <taxon>Fungi</taxon>
        <taxon>Fungi incertae sedis</taxon>
        <taxon>Chytridiomycota</taxon>
        <taxon>Chytridiomycota incertae sedis</taxon>
        <taxon>Monoblepharidomycetes</taxon>
        <taxon>Monoblepharidales</taxon>
        <taxon>Gonapodyaceae</taxon>
        <taxon>Gonapodya</taxon>
    </lineage>
</organism>
<keyword evidence="4" id="KW-1185">Reference proteome</keyword>
<evidence type="ECO:0000313" key="4">
    <source>
        <dbReference type="Proteomes" id="UP000070544"/>
    </source>
</evidence>
<sequence length="139" mass="15135">MRPLHLSVSRLQSLHVRPRVACVVAMRSKSSQPPLFTQQIVLSDGSTVRVKTTSPRPVLKLTKDLRNSPLWNPKLSVQVDESANISAFNARFGTADSDPLDFAALGLGFSSLSHSTTSKKDIPEDVSTPQQAAGKKKKK</sequence>